<evidence type="ECO:0000259" key="1">
    <source>
        <dbReference type="PROSITE" id="PS51819"/>
    </source>
</evidence>
<dbReference type="OrthoDB" id="669651at2"/>
<proteinExistence type="predicted"/>
<dbReference type="InterPro" id="IPR029068">
    <property type="entry name" value="Glyas_Bleomycin-R_OHBP_Dase"/>
</dbReference>
<keyword evidence="2" id="KW-0560">Oxidoreductase</keyword>
<reference evidence="2 3" key="1">
    <citation type="submission" date="2014-09" db="EMBL/GenBank/DDBJ databases">
        <title>Genome sequence of Flavobacterium aquidurense RC62.</title>
        <authorList>
            <person name="Kim J.F."/>
            <person name="Kwak M.-J."/>
        </authorList>
    </citation>
    <scope>NUCLEOTIDE SEQUENCE [LARGE SCALE GENOMIC DNA]</scope>
    <source>
        <strain evidence="2 3">RC62</strain>
    </source>
</reference>
<keyword evidence="2" id="KW-0223">Dioxygenase</keyword>
<dbReference type="InterPro" id="IPR004360">
    <property type="entry name" value="Glyas_Fos-R_dOase_dom"/>
</dbReference>
<dbReference type="SUPFAM" id="SSF54593">
    <property type="entry name" value="Glyoxalase/Bleomycin resistance protein/Dihydroxybiphenyl dioxygenase"/>
    <property type="match status" value="1"/>
</dbReference>
<dbReference type="GO" id="GO:0051213">
    <property type="term" value="F:dioxygenase activity"/>
    <property type="evidence" value="ECO:0007669"/>
    <property type="project" value="UniProtKB-KW"/>
</dbReference>
<dbReference type="Gene3D" id="3.10.180.10">
    <property type="entry name" value="2,3-Dihydroxybiphenyl 1,2-Dioxygenase, domain 1"/>
    <property type="match status" value="1"/>
</dbReference>
<dbReference type="STRING" id="362413.RC62_2971"/>
<protein>
    <submittedName>
        <fullName evidence="2">Glyoxalase/bleomycin resistance protein/dioxygenase</fullName>
    </submittedName>
</protein>
<dbReference type="PANTHER" id="PTHR36503:SF1">
    <property type="entry name" value="BLR2520 PROTEIN"/>
    <property type="match status" value="1"/>
</dbReference>
<dbReference type="PROSITE" id="PS51819">
    <property type="entry name" value="VOC"/>
    <property type="match status" value="1"/>
</dbReference>
<evidence type="ECO:0000313" key="3">
    <source>
        <dbReference type="Proteomes" id="UP000050443"/>
    </source>
</evidence>
<dbReference type="InterPro" id="IPR037523">
    <property type="entry name" value="VOC_core"/>
</dbReference>
<dbReference type="RefSeq" id="WP_055098525.1">
    <property type="nucleotide sequence ID" value="NZ_JRLF01000015.1"/>
</dbReference>
<name>A0A0Q0XPK3_9FLAO</name>
<evidence type="ECO:0000313" key="2">
    <source>
        <dbReference type="EMBL" id="KQB37805.1"/>
    </source>
</evidence>
<dbReference type="PATRIC" id="fig|362413.3.peg.2921"/>
<feature type="domain" description="VOC" evidence="1">
    <location>
        <begin position="4"/>
        <end position="129"/>
    </location>
</feature>
<dbReference type="PANTHER" id="PTHR36503">
    <property type="entry name" value="BLR2520 PROTEIN"/>
    <property type="match status" value="1"/>
</dbReference>
<dbReference type="EMBL" id="JRLF01000015">
    <property type="protein sequence ID" value="KQB37805.1"/>
    <property type="molecule type" value="Genomic_DNA"/>
</dbReference>
<dbReference type="AlphaFoldDB" id="A0A0Q0XPK3"/>
<dbReference type="Proteomes" id="UP000050443">
    <property type="component" value="Unassembled WGS sequence"/>
</dbReference>
<sequence>METKKIWANLGVENLERTTKFYTELGFKQNGHNTSNELTSFLFGDDNFIIHFFIKERFKWAVNDEMADLKLGNEIIFSLSADSKDQVDQWYSIVKKAGGTIFAEPQDYGKGYFFGFCDPDGHKFNFLYWPK</sequence>
<gene>
    <name evidence="2" type="ORF">RC62_2971</name>
</gene>
<dbReference type="Pfam" id="PF00903">
    <property type="entry name" value="Glyoxalase"/>
    <property type="match status" value="1"/>
</dbReference>
<organism evidence="2 3">
    <name type="scientific">Flavobacterium aquidurense</name>
    <dbReference type="NCBI Taxonomy" id="362413"/>
    <lineage>
        <taxon>Bacteria</taxon>
        <taxon>Pseudomonadati</taxon>
        <taxon>Bacteroidota</taxon>
        <taxon>Flavobacteriia</taxon>
        <taxon>Flavobacteriales</taxon>
        <taxon>Flavobacteriaceae</taxon>
        <taxon>Flavobacterium</taxon>
    </lineage>
</organism>
<accession>A0A0Q0XPK3</accession>
<comment type="caution">
    <text evidence="2">The sequence shown here is derived from an EMBL/GenBank/DDBJ whole genome shotgun (WGS) entry which is preliminary data.</text>
</comment>